<dbReference type="Proteomes" id="UP000297613">
    <property type="component" value="Unassembled WGS sequence"/>
</dbReference>
<dbReference type="SUPFAM" id="SSF53686">
    <property type="entry name" value="Tryptophan synthase beta subunit-like PLP-dependent enzymes"/>
    <property type="match status" value="1"/>
</dbReference>
<dbReference type="PANTHER" id="PTHR43780">
    <property type="entry name" value="1-AMINOCYCLOPROPANE-1-CARBOXYLATE DEAMINASE-RELATED"/>
    <property type="match status" value="1"/>
</dbReference>
<evidence type="ECO:0000256" key="2">
    <source>
        <dbReference type="ARBA" id="ARBA00008639"/>
    </source>
</evidence>
<dbReference type="Gene3D" id="3.40.50.1100">
    <property type="match status" value="1"/>
</dbReference>
<protein>
    <submittedName>
        <fullName evidence="4">1-aminocyclopropane-1-carboxylate deaminase</fullName>
    </submittedName>
</protein>
<evidence type="ECO:0000256" key="1">
    <source>
        <dbReference type="ARBA" id="ARBA00001933"/>
    </source>
</evidence>
<sequence>MNDPKQSLPNEFVDHLLLQASLPIRIQKISFNGNPTASVSVLRDDRLAFGIGTKFRKFLGIHSALRLKSIRSVFLQGELHSNALGAFAFLFRRFGYEVRSIAYARDPKRASANSILTTRHSHSLELFSSRTDWMQRILRLPEKTSAVTLDSFGFANSALDKSVFCKIDPIQEEGSPNPERSESVLIPEYGLCRAALEGLDSLWEKIPISEYDRIVVDIGSGSAYLSALRFFEDRIPFYGVAIGLPKSKLLFWLEEKKKLLGLEWLRIADGRILEPVGNGGFGAHYIQNLEYSKSFYQRTGIPVEPIYSARTLAVTEMRIRSGEWSGRTLYIHQGGLLNFLDPLTETF</sequence>
<dbReference type="PIRSF" id="PIRSF006278">
    <property type="entry name" value="ACCD_DCysDesulf"/>
    <property type="match status" value="1"/>
</dbReference>
<dbReference type="GO" id="GO:0019148">
    <property type="term" value="F:D-cysteine desulfhydrase activity"/>
    <property type="evidence" value="ECO:0007669"/>
    <property type="project" value="TreeGrafter"/>
</dbReference>
<dbReference type="InterPro" id="IPR027278">
    <property type="entry name" value="ACCD_DCysDesulf"/>
</dbReference>
<evidence type="ECO:0000313" key="4">
    <source>
        <dbReference type="EMBL" id="TGL82422.1"/>
    </source>
</evidence>
<accession>A0A6N4QF25</accession>
<comment type="similarity">
    <text evidence="2">Belongs to the ACC deaminase/D-cysteine desulfhydrase family.</text>
</comment>
<reference evidence="4 5" key="1">
    <citation type="journal article" date="2019" name="PLoS Negl. Trop. Dis.">
        <title>Revisiting the worldwide diversity of Leptospira species in the environment.</title>
        <authorList>
            <person name="Vincent A.T."/>
            <person name="Schiettekatte O."/>
            <person name="Bourhy P."/>
            <person name="Veyrier F.J."/>
            <person name="Picardeau M."/>
        </authorList>
    </citation>
    <scope>NUCLEOTIDE SEQUENCE [LARGE SCALE GENOMIC DNA]</scope>
    <source>
        <strain evidence="4 5">201702445</strain>
    </source>
</reference>
<comment type="cofactor">
    <cofactor evidence="1">
        <name>pyridoxal 5'-phosphate</name>
        <dbReference type="ChEBI" id="CHEBI:597326"/>
    </cofactor>
</comment>
<keyword evidence="3" id="KW-0663">Pyridoxal phosphate</keyword>
<dbReference type="RefSeq" id="WP_135568641.1">
    <property type="nucleotide sequence ID" value="NZ_RQGK01000054.1"/>
</dbReference>
<proteinExistence type="inferred from homology"/>
<dbReference type="InterPro" id="IPR036052">
    <property type="entry name" value="TrpB-like_PALP_sf"/>
</dbReference>
<dbReference type="AlphaFoldDB" id="A0A6N4QF25"/>
<name>A0A6N4QF25_9LEPT</name>
<comment type="caution">
    <text evidence="4">The sequence shown here is derived from an EMBL/GenBank/DDBJ whole genome shotgun (WGS) entry which is preliminary data.</text>
</comment>
<evidence type="ECO:0000313" key="5">
    <source>
        <dbReference type="Proteomes" id="UP000297613"/>
    </source>
</evidence>
<dbReference type="EMBL" id="RQGM01000057">
    <property type="protein sequence ID" value="TGL82422.1"/>
    <property type="molecule type" value="Genomic_DNA"/>
</dbReference>
<evidence type="ECO:0000256" key="3">
    <source>
        <dbReference type="ARBA" id="ARBA00022898"/>
    </source>
</evidence>
<dbReference type="PANTHER" id="PTHR43780:SF2">
    <property type="entry name" value="1-AMINOCYCLOPROPANE-1-CARBOXYLATE DEAMINASE-RELATED"/>
    <property type="match status" value="1"/>
</dbReference>
<gene>
    <name evidence="4" type="ORF">EHQ83_13850</name>
</gene>
<organism evidence="4 5">
    <name type="scientific">Leptospira yasudae</name>
    <dbReference type="NCBI Taxonomy" id="2202201"/>
    <lineage>
        <taxon>Bacteria</taxon>
        <taxon>Pseudomonadati</taxon>
        <taxon>Spirochaetota</taxon>
        <taxon>Spirochaetia</taxon>
        <taxon>Leptospirales</taxon>
        <taxon>Leptospiraceae</taxon>
        <taxon>Leptospira</taxon>
    </lineage>
</organism>